<dbReference type="Proteomes" id="UP000708576">
    <property type="component" value="Unassembled WGS sequence"/>
</dbReference>
<protein>
    <submittedName>
        <fullName evidence="1">Pyridoxamine 5'-phosphate oxidase family protein</fullName>
    </submittedName>
</protein>
<proteinExistence type="predicted"/>
<dbReference type="EMBL" id="JAGUCO010000012">
    <property type="protein sequence ID" value="MBS2099602.1"/>
    <property type="molecule type" value="Genomic_DNA"/>
</dbReference>
<dbReference type="InterPro" id="IPR024747">
    <property type="entry name" value="Pyridox_Oxase-rel"/>
</dbReference>
<dbReference type="Gene3D" id="2.30.110.10">
    <property type="entry name" value="Electron Transport, Fmn-binding Protein, Chain A"/>
    <property type="match status" value="1"/>
</dbReference>
<dbReference type="RefSeq" id="WP_212216843.1">
    <property type="nucleotide sequence ID" value="NZ_JAGUCO010000012.1"/>
</dbReference>
<gene>
    <name evidence="1" type="ORF">KEM10_15005</name>
</gene>
<dbReference type="SUPFAM" id="SSF50475">
    <property type="entry name" value="FMN-binding split barrel"/>
    <property type="match status" value="1"/>
</dbReference>
<accession>A0ABS5JXF3</accession>
<evidence type="ECO:0000313" key="2">
    <source>
        <dbReference type="Proteomes" id="UP000708576"/>
    </source>
</evidence>
<organism evidence="1 2">
    <name type="scientific">Carboxylicivirga linearis</name>
    <dbReference type="NCBI Taxonomy" id="1628157"/>
    <lineage>
        <taxon>Bacteria</taxon>
        <taxon>Pseudomonadati</taxon>
        <taxon>Bacteroidota</taxon>
        <taxon>Bacteroidia</taxon>
        <taxon>Marinilabiliales</taxon>
        <taxon>Marinilabiliaceae</taxon>
        <taxon>Carboxylicivirga</taxon>
    </lineage>
</organism>
<dbReference type="PANTHER" id="PTHR34071:SF2">
    <property type="entry name" value="FLAVIN-NUCLEOTIDE-BINDING PROTEIN"/>
    <property type="match status" value="1"/>
</dbReference>
<dbReference type="PANTHER" id="PTHR34071">
    <property type="entry name" value="5-NITROIMIDAZOLE ANTIBIOTICS RESISTANCE PROTEIN, NIMA-FAMILY-RELATED PROTEIN-RELATED"/>
    <property type="match status" value="1"/>
</dbReference>
<keyword evidence="2" id="KW-1185">Reference proteome</keyword>
<comment type="caution">
    <text evidence="1">The sequence shown here is derived from an EMBL/GenBank/DDBJ whole genome shotgun (WGS) entry which is preliminary data.</text>
</comment>
<evidence type="ECO:0000313" key="1">
    <source>
        <dbReference type="EMBL" id="MBS2099602.1"/>
    </source>
</evidence>
<name>A0ABS5JXF3_9BACT</name>
<sequence>MQTLNHTDIEVIEAIIRKCDICFIGVVTADNKPYVLPMNYGYKDKAIYLHSAPEGRLIDIIENNNHICITFSTDNELVFQHPEVACSYRMKSKSVVIEGQVEFIDDMDEKREALNILMKTYSDKEFKYNDPAVRNVKIWKVPMDNVSCKEFGAPHDEYRLKRNIDELKNHPKNK</sequence>
<dbReference type="InterPro" id="IPR012349">
    <property type="entry name" value="Split_barrel_FMN-bd"/>
</dbReference>
<reference evidence="1 2" key="1">
    <citation type="journal article" date="2015" name="Int. J. Syst. Evol. Microbiol.">
        <title>Carboxylicivirga linearis sp. nov., isolated from a sea cucumber culture pond.</title>
        <authorList>
            <person name="Wang F.Q."/>
            <person name="Zhou Y.X."/>
            <person name="Lin X.Z."/>
            <person name="Chen G.J."/>
            <person name="Du Z.J."/>
        </authorList>
    </citation>
    <scope>NUCLEOTIDE SEQUENCE [LARGE SCALE GENOMIC DNA]</scope>
    <source>
        <strain evidence="1 2">FB218</strain>
    </source>
</reference>
<dbReference type="Pfam" id="PF12900">
    <property type="entry name" value="Pyridox_ox_2"/>
    <property type="match status" value="1"/>
</dbReference>